<dbReference type="Proteomes" id="UP000559653">
    <property type="component" value="Unassembled WGS sequence"/>
</dbReference>
<name>A0AC60W0G3_9ARCH</name>
<protein>
    <submittedName>
        <fullName evidence="1">Uncharacterized protein</fullName>
    </submittedName>
</protein>
<evidence type="ECO:0000313" key="2">
    <source>
        <dbReference type="Proteomes" id="UP000559653"/>
    </source>
</evidence>
<organism evidence="1 2">
    <name type="scientific">Candidatus Nitrosomaritimum aestuariumsis</name>
    <dbReference type="NCBI Taxonomy" id="3342354"/>
    <lineage>
        <taxon>Archaea</taxon>
        <taxon>Nitrososphaerota</taxon>
        <taxon>Nitrososphaeria</taxon>
        <taxon>Nitrosopumilales</taxon>
        <taxon>Nitrosopumilaceae</taxon>
        <taxon>Candidatus Nitrosomaritimum</taxon>
    </lineage>
</organism>
<evidence type="ECO:0000313" key="1">
    <source>
        <dbReference type="EMBL" id="MBA4453081.1"/>
    </source>
</evidence>
<comment type="caution">
    <text evidence="1">The sequence shown here is derived from an EMBL/GenBank/DDBJ whole genome shotgun (WGS) entry which is preliminary data.</text>
</comment>
<reference evidence="1 2" key="1">
    <citation type="journal article" date="2020" name="Appl. Environ. Microbiol.">
        <title>Genomic Characteristics of a Novel Species of Ammonia-Oxidizing Archaea from the Jiulong River Estuary.</title>
        <authorList>
            <person name="Zou D."/>
            <person name="Wan R."/>
            <person name="Han L."/>
            <person name="Xu M.N."/>
            <person name="Liu Y."/>
            <person name="Liu H."/>
            <person name="Kao S.J."/>
            <person name="Li M."/>
        </authorList>
    </citation>
    <scope>NUCLEOTIDE SEQUENCE [LARGE SCALE GENOMIC DNA]</scope>
    <source>
        <strain evidence="1">W1bin1</strain>
    </source>
</reference>
<proteinExistence type="predicted"/>
<accession>A0AC60W0G3</accession>
<sequence>MQLFYQRFNIQEYLLFTLLGITALVLLANFIGPDSAEKTTDWLSVILSFTVMVFSTSMVSKYGLKGNHGKAWILFMLFSAYWFCAETVDVLYELALGSEPWEYADDFFYITGYQLFFASLIFYLRPFAKQISKKLLIGVSIVSVSLLVPSLFMIAESDSMNGNLLVLVSYPILDSIILIPALIGVVLFLKGGVNFMVSLVCLGIITQIIGDNSVLFLSLQNLYYPGHLVEVLFLWTYAMFAFGLSNQIGLFSGKSNDDLCPACGKTCTGHV</sequence>
<gene>
    <name evidence="1" type="ORF">H2B03_07970</name>
</gene>
<dbReference type="EMBL" id="JACEMZ010000070">
    <property type="protein sequence ID" value="MBA4453081.1"/>
    <property type="molecule type" value="Genomic_DNA"/>
</dbReference>